<dbReference type="EMBL" id="JAUSTQ010000001">
    <property type="protein sequence ID" value="MDQ0158165.1"/>
    <property type="molecule type" value="Genomic_DNA"/>
</dbReference>
<evidence type="ECO:0000313" key="1">
    <source>
        <dbReference type="EMBL" id="MDQ0158165.1"/>
    </source>
</evidence>
<evidence type="ECO:0000313" key="2">
    <source>
        <dbReference type="Proteomes" id="UP001224359"/>
    </source>
</evidence>
<comment type="caution">
    <text evidence="1">The sequence shown here is derived from an EMBL/GenBank/DDBJ whole genome shotgun (WGS) entry which is preliminary data.</text>
</comment>
<accession>A0ABT9VB80</accession>
<keyword evidence="2" id="KW-1185">Reference proteome</keyword>
<sequence>MKSGDLSGIFCLDIHYNGIHYELAYRIEYNDQEEIIVVILAGTRESFYEELKRYMS</sequence>
<dbReference type="InterPro" id="IPR031552">
    <property type="entry name" value="ParE-like_toxin"/>
</dbReference>
<dbReference type="Proteomes" id="UP001224359">
    <property type="component" value="Unassembled WGS sequence"/>
</dbReference>
<gene>
    <name evidence="1" type="ORF">J2S77_000115</name>
</gene>
<proteinExistence type="predicted"/>
<dbReference type="Pfam" id="PF15781">
    <property type="entry name" value="ParE-like_toxin"/>
    <property type="match status" value="1"/>
</dbReference>
<organism evidence="1 2">
    <name type="scientific">Alkalibacillus salilacus</name>
    <dbReference type="NCBI Taxonomy" id="284582"/>
    <lineage>
        <taxon>Bacteria</taxon>
        <taxon>Bacillati</taxon>
        <taxon>Bacillota</taxon>
        <taxon>Bacilli</taxon>
        <taxon>Bacillales</taxon>
        <taxon>Bacillaceae</taxon>
        <taxon>Alkalibacillus</taxon>
    </lineage>
</organism>
<protein>
    <submittedName>
        <fullName evidence="1">Component of toxin-antitoxin plasmid stabilization module</fullName>
    </submittedName>
</protein>
<name>A0ABT9VB80_9BACI</name>
<reference evidence="1 2" key="1">
    <citation type="submission" date="2023-07" db="EMBL/GenBank/DDBJ databases">
        <title>Genomic Encyclopedia of Type Strains, Phase IV (KMG-IV): sequencing the most valuable type-strain genomes for metagenomic binning, comparative biology and taxonomic classification.</title>
        <authorList>
            <person name="Goeker M."/>
        </authorList>
    </citation>
    <scope>NUCLEOTIDE SEQUENCE [LARGE SCALE GENOMIC DNA]</scope>
    <source>
        <strain evidence="1 2">DSM 16460</strain>
    </source>
</reference>
<dbReference type="RefSeq" id="WP_306973664.1">
    <property type="nucleotide sequence ID" value="NZ_JAUSTQ010000001.1"/>
</dbReference>